<evidence type="ECO:0000256" key="2">
    <source>
        <dbReference type="ARBA" id="ARBA00022840"/>
    </source>
</evidence>
<keyword evidence="5" id="KW-0132">Cell division</keyword>
<evidence type="ECO:0000256" key="3">
    <source>
        <dbReference type="PROSITE-ProRule" id="PRU00289"/>
    </source>
</evidence>
<dbReference type="PROSITE" id="PS50901">
    <property type="entry name" value="FTSK"/>
    <property type="match status" value="1"/>
</dbReference>
<keyword evidence="1 3" id="KW-0547">Nucleotide-binding</keyword>
<dbReference type="GO" id="GO:0051301">
    <property type="term" value="P:cell division"/>
    <property type="evidence" value="ECO:0007669"/>
    <property type="project" value="UniProtKB-KW"/>
</dbReference>
<dbReference type="Proteomes" id="UP000265645">
    <property type="component" value="Unassembled WGS sequence"/>
</dbReference>
<name>A0A9P2Z0C3_STAAU</name>
<accession>A0A9P2Z0C3</accession>
<dbReference type="Gene3D" id="3.40.50.300">
    <property type="entry name" value="P-loop containing nucleotide triphosphate hydrolases"/>
    <property type="match status" value="1"/>
</dbReference>
<dbReference type="InterPro" id="IPR050206">
    <property type="entry name" value="FtsK/SpoIIIE/SftA"/>
</dbReference>
<evidence type="ECO:0000313" key="5">
    <source>
        <dbReference type="EMBL" id="GBV21788.1"/>
    </source>
</evidence>
<dbReference type="EMBL" id="BDVT01000030">
    <property type="protein sequence ID" value="GBV21788.1"/>
    <property type="molecule type" value="Genomic_DNA"/>
</dbReference>
<feature type="binding site" evidence="3">
    <location>
        <begin position="68"/>
        <end position="75"/>
    </location>
    <ligand>
        <name>ATP</name>
        <dbReference type="ChEBI" id="CHEBI:30616"/>
    </ligand>
</feature>
<dbReference type="GO" id="GO:0005524">
    <property type="term" value="F:ATP binding"/>
    <property type="evidence" value="ECO:0007669"/>
    <property type="project" value="UniProtKB-UniRule"/>
</dbReference>
<dbReference type="SUPFAM" id="SSF52540">
    <property type="entry name" value="P-loop containing nucleoside triphosphate hydrolases"/>
    <property type="match status" value="1"/>
</dbReference>
<keyword evidence="2 3" id="KW-0067">ATP-binding</keyword>
<dbReference type="GO" id="GO:0003677">
    <property type="term" value="F:DNA binding"/>
    <property type="evidence" value="ECO:0007669"/>
    <property type="project" value="InterPro"/>
</dbReference>
<dbReference type="RefSeq" id="WP_064627121.1">
    <property type="nucleotide sequence ID" value="NZ_BDVT01000030.1"/>
</dbReference>
<organism evidence="5 6">
    <name type="scientific">Staphylococcus aureus</name>
    <dbReference type="NCBI Taxonomy" id="1280"/>
    <lineage>
        <taxon>Bacteria</taxon>
        <taxon>Bacillati</taxon>
        <taxon>Bacillota</taxon>
        <taxon>Bacilli</taxon>
        <taxon>Bacillales</taxon>
        <taxon>Staphylococcaceae</taxon>
        <taxon>Staphylococcus</taxon>
    </lineage>
</organism>
<dbReference type="PANTHER" id="PTHR22683:SF47">
    <property type="entry name" value="FTSK DOMAIN-CONTAINING PROTEIN YDCQ"/>
    <property type="match status" value="1"/>
</dbReference>
<sequence length="309" mass="35565">MIEKLNIKLRKKIAQRKHGSVDDEQDKKKFEMLDMLKELSDQTEHYEIPIQKNLVYSFAKNPHLLITGGTGSGKSYFTNYLITMASLKGANLFICDPKNSDLAGLSRVISNHKVVSEAQEILNLIREYKEIMDNRYAYINELKEKKNLFSGDFTDFDIPVALLVIDELGSLMSQFQKKEKDEFKAILKQVINKGRQAGCNVCLITQRANAENIPTEIRDQMSFRCFLGEPKQQDKIMVFGDGYEYIKRVYDVGEGLFYLDGKTDNPALLQTPFYDESQLESVYKYAFMNQYLYEDGGVKLMERITPSDV</sequence>
<feature type="domain" description="FtsK" evidence="4">
    <location>
        <begin position="51"/>
        <end position="236"/>
    </location>
</feature>
<keyword evidence="5" id="KW-0131">Cell cycle</keyword>
<comment type="caution">
    <text evidence="5">The sequence shown here is derived from an EMBL/GenBank/DDBJ whole genome shotgun (WGS) entry which is preliminary data.</text>
</comment>
<proteinExistence type="predicted"/>
<dbReference type="InterPro" id="IPR027417">
    <property type="entry name" value="P-loop_NTPase"/>
</dbReference>
<protein>
    <submittedName>
        <fullName evidence="5">FtsK/SpoIIIE family cell division protein</fullName>
    </submittedName>
</protein>
<dbReference type="AlphaFoldDB" id="A0A9P2Z0C3"/>
<dbReference type="PANTHER" id="PTHR22683">
    <property type="entry name" value="SPORULATION PROTEIN RELATED"/>
    <property type="match status" value="1"/>
</dbReference>
<evidence type="ECO:0000256" key="1">
    <source>
        <dbReference type="ARBA" id="ARBA00022741"/>
    </source>
</evidence>
<evidence type="ECO:0000259" key="4">
    <source>
        <dbReference type="PROSITE" id="PS50901"/>
    </source>
</evidence>
<dbReference type="InterPro" id="IPR002543">
    <property type="entry name" value="FtsK_dom"/>
</dbReference>
<reference evidence="6" key="1">
    <citation type="submission" date="2017-08" db="EMBL/GenBank/DDBJ databases">
        <title>Protection against atopic dermatitis through acquisition of Staphylococcus quorum-sensing agr mutations in the skin.</title>
        <authorList>
            <person name="Nakamura Y."/>
            <person name="Takahashi H."/>
            <person name="Takaya A."/>
            <person name="Inoue Y."/>
            <person name="Katayama Y."/>
            <person name="Kusuya Y."/>
            <person name="Shoji T."/>
            <person name="Takada S."/>
            <person name="Nakagawa S."/>
            <person name="Oguma R."/>
            <person name="Ozawa N."/>
            <person name="Yamaide F."/>
            <person name="Suzuki S."/>
            <person name="Villaruz A."/>
            <person name="Otto M."/>
            <person name="Matsue H."/>
            <person name="Nunez G."/>
            <person name="Shimojo N."/>
        </authorList>
    </citation>
    <scope>NUCLEOTIDE SEQUENCE [LARGE SCALE GENOMIC DNA]</scope>
    <source>
        <strain evidence="6">M1K003</strain>
    </source>
</reference>
<dbReference type="Pfam" id="PF01580">
    <property type="entry name" value="FtsK_SpoIIIE"/>
    <property type="match status" value="1"/>
</dbReference>
<gene>
    <name evidence="5" type="ORF">M1K003_2811</name>
</gene>
<evidence type="ECO:0000313" key="6">
    <source>
        <dbReference type="Proteomes" id="UP000265645"/>
    </source>
</evidence>